<evidence type="ECO:0000256" key="10">
    <source>
        <dbReference type="RuleBase" id="RU003953"/>
    </source>
</evidence>
<dbReference type="SUPFAM" id="SSF81891">
    <property type="entry name" value="Poly A polymerase C-terminal region-like"/>
    <property type="match status" value="1"/>
</dbReference>
<dbReference type="EMBL" id="SNSC02000003">
    <property type="protein sequence ID" value="TID25672.1"/>
    <property type="molecule type" value="Genomic_DNA"/>
</dbReference>
<dbReference type="FunFam" id="3.30.460.10:FF:000019">
    <property type="entry name" value="tRNA nucleotidyltransferase cca2"/>
    <property type="match status" value="1"/>
</dbReference>
<dbReference type="GO" id="GO:0005739">
    <property type="term" value="C:mitochondrion"/>
    <property type="evidence" value="ECO:0007669"/>
    <property type="project" value="UniProtKB-ARBA"/>
</dbReference>
<evidence type="ECO:0000259" key="13">
    <source>
        <dbReference type="Pfam" id="PF13735"/>
    </source>
</evidence>
<evidence type="ECO:0000256" key="6">
    <source>
        <dbReference type="ARBA" id="ARBA00022741"/>
    </source>
</evidence>
<dbReference type="GO" id="GO:0052929">
    <property type="term" value="F:ATP:3'-cytidine-cytidine-tRNA adenylyltransferase activity"/>
    <property type="evidence" value="ECO:0007669"/>
    <property type="project" value="TreeGrafter"/>
</dbReference>
<comment type="similarity">
    <text evidence="1 10">Belongs to the tRNA nucleotidyltransferase/poly(A) polymerase family.</text>
</comment>
<dbReference type="GO" id="GO:0000166">
    <property type="term" value="F:nucleotide binding"/>
    <property type="evidence" value="ECO:0007669"/>
    <property type="project" value="UniProtKB-KW"/>
</dbReference>
<evidence type="ECO:0000256" key="9">
    <source>
        <dbReference type="ARBA" id="ARBA00034736"/>
    </source>
</evidence>
<evidence type="ECO:0000256" key="3">
    <source>
        <dbReference type="ARBA" id="ARBA00022694"/>
    </source>
</evidence>
<evidence type="ECO:0000259" key="12">
    <source>
        <dbReference type="Pfam" id="PF12627"/>
    </source>
</evidence>
<evidence type="ECO:0000313" key="14">
    <source>
        <dbReference type="EMBL" id="TID25672.1"/>
    </source>
</evidence>
<evidence type="ECO:0000256" key="8">
    <source>
        <dbReference type="ARBA" id="ARBA00022884"/>
    </source>
</evidence>
<dbReference type="Pfam" id="PF10521">
    <property type="entry name" value="Tti2"/>
    <property type="match status" value="1"/>
</dbReference>
<dbReference type="PANTHER" id="PTHR13734">
    <property type="entry name" value="TRNA-NUCLEOTIDYLTRANSFERASE"/>
    <property type="match status" value="1"/>
</dbReference>
<dbReference type="Pfam" id="PF01743">
    <property type="entry name" value="PolyA_pol"/>
    <property type="match status" value="1"/>
</dbReference>
<evidence type="ECO:0000259" key="11">
    <source>
        <dbReference type="Pfam" id="PF01743"/>
    </source>
</evidence>
<evidence type="ECO:0000256" key="7">
    <source>
        <dbReference type="ARBA" id="ARBA00022842"/>
    </source>
</evidence>
<name>A0A4Z1PRI4_9PEZI</name>
<dbReference type="InterPro" id="IPR043519">
    <property type="entry name" value="NT_sf"/>
</dbReference>
<keyword evidence="15" id="KW-1185">Reference proteome</keyword>
<evidence type="ECO:0000256" key="1">
    <source>
        <dbReference type="ARBA" id="ARBA00007265"/>
    </source>
</evidence>
<dbReference type="Pfam" id="PF12627">
    <property type="entry name" value="PolyA_pol_RNAbd"/>
    <property type="match status" value="1"/>
</dbReference>
<dbReference type="Proteomes" id="UP000298493">
    <property type="component" value="Unassembled WGS sequence"/>
</dbReference>
<dbReference type="GO" id="GO:0003723">
    <property type="term" value="F:RNA binding"/>
    <property type="evidence" value="ECO:0007669"/>
    <property type="project" value="UniProtKB-KW"/>
</dbReference>
<keyword evidence="4" id="KW-0548">Nucleotidyltransferase</keyword>
<keyword evidence="6" id="KW-0547">Nucleotide-binding</keyword>
<dbReference type="InterPro" id="IPR002646">
    <property type="entry name" value="PolA_pol_head_dom"/>
</dbReference>
<organism evidence="14 15">
    <name type="scientific">Venturia nashicola</name>
    <dbReference type="NCBI Taxonomy" id="86259"/>
    <lineage>
        <taxon>Eukaryota</taxon>
        <taxon>Fungi</taxon>
        <taxon>Dikarya</taxon>
        <taxon>Ascomycota</taxon>
        <taxon>Pezizomycotina</taxon>
        <taxon>Dothideomycetes</taxon>
        <taxon>Pleosporomycetidae</taxon>
        <taxon>Venturiales</taxon>
        <taxon>Venturiaceae</taxon>
        <taxon>Venturia</taxon>
    </lineage>
</organism>
<keyword evidence="3" id="KW-0819">tRNA processing</keyword>
<reference evidence="14 15" key="1">
    <citation type="submission" date="2019-04" db="EMBL/GenBank/DDBJ databases">
        <title>High contiguity whole genome sequence and gene annotation resource for two Venturia nashicola isolates.</title>
        <authorList>
            <person name="Prokchorchik M."/>
            <person name="Won K."/>
            <person name="Lee Y."/>
            <person name="Choi E.D."/>
            <person name="Segonzac C."/>
            <person name="Sohn K.H."/>
        </authorList>
    </citation>
    <scope>NUCLEOTIDE SEQUENCE [LARGE SCALE GENOMIC DNA]</scope>
    <source>
        <strain evidence="14 15">PRI2</strain>
    </source>
</reference>
<dbReference type="CDD" id="cd05398">
    <property type="entry name" value="NT_ClassII-CCAase"/>
    <property type="match status" value="1"/>
</dbReference>
<dbReference type="PANTHER" id="PTHR13734:SF5">
    <property type="entry name" value="CCA TRNA NUCLEOTIDYLTRANSFERASE, MITOCHONDRIAL"/>
    <property type="match status" value="1"/>
</dbReference>
<comment type="caution">
    <text evidence="14">The sequence shown here is derived from an EMBL/GenBank/DDBJ whole genome shotgun (WGS) entry which is preliminary data.</text>
</comment>
<keyword evidence="7" id="KW-0460">Magnesium</keyword>
<dbReference type="InterPro" id="IPR032810">
    <property type="entry name" value="CCA-adding_enz_C"/>
</dbReference>
<evidence type="ECO:0000256" key="4">
    <source>
        <dbReference type="ARBA" id="ARBA00022695"/>
    </source>
</evidence>
<keyword evidence="5" id="KW-0479">Metal-binding</keyword>
<dbReference type="Gene3D" id="3.30.460.10">
    <property type="entry name" value="Beta Polymerase, domain 2"/>
    <property type="match status" value="1"/>
</dbReference>
<dbReference type="Pfam" id="PF13735">
    <property type="entry name" value="tRNA_NucTran2_2"/>
    <property type="match status" value="1"/>
</dbReference>
<dbReference type="Gene3D" id="1.10.3090.10">
    <property type="entry name" value="cca-adding enzyme, domain 2"/>
    <property type="match status" value="1"/>
</dbReference>
<evidence type="ECO:0000256" key="2">
    <source>
        <dbReference type="ARBA" id="ARBA00022679"/>
    </source>
</evidence>
<keyword evidence="8 10" id="KW-0694">RNA-binding</keyword>
<accession>A0A4Z1PRI4</accession>
<dbReference type="GO" id="GO:0046872">
    <property type="term" value="F:metal ion binding"/>
    <property type="evidence" value="ECO:0007669"/>
    <property type="project" value="UniProtKB-KW"/>
</dbReference>
<proteinExistence type="inferred from homology"/>
<dbReference type="GO" id="GO:0052927">
    <property type="term" value="F:CC tRNA cytidylyltransferase activity"/>
    <property type="evidence" value="ECO:0007669"/>
    <property type="project" value="TreeGrafter"/>
</dbReference>
<protein>
    <submittedName>
        <fullName evidence="14">Trna nucleotidyltransferase</fullName>
    </submittedName>
</protein>
<dbReference type="STRING" id="86259.A0A4Z1PRI4"/>
<dbReference type="GO" id="GO:0110078">
    <property type="term" value="C:TTT Hsp90 cochaperone complex"/>
    <property type="evidence" value="ECO:0007669"/>
    <property type="project" value="InterPro"/>
</dbReference>
<dbReference type="SUPFAM" id="SSF81301">
    <property type="entry name" value="Nucleotidyltransferase"/>
    <property type="match status" value="1"/>
</dbReference>
<dbReference type="AlphaFoldDB" id="A0A4Z1PRI4"/>
<feature type="domain" description="CCA-adding enzyme C-terminal" evidence="13">
    <location>
        <begin position="427"/>
        <end position="513"/>
    </location>
</feature>
<evidence type="ECO:0000313" key="15">
    <source>
        <dbReference type="Proteomes" id="UP000298493"/>
    </source>
</evidence>
<dbReference type="GO" id="GO:0001680">
    <property type="term" value="P:tRNA 3'-terminal CCA addition"/>
    <property type="evidence" value="ECO:0007669"/>
    <property type="project" value="TreeGrafter"/>
</dbReference>
<comment type="similarity">
    <text evidence="9">Belongs to the TTI2 family.</text>
</comment>
<feature type="domain" description="Poly A polymerase head" evidence="11">
    <location>
        <begin position="55"/>
        <end position="206"/>
    </location>
</feature>
<dbReference type="InterPro" id="IPR032828">
    <property type="entry name" value="PolyA_RNA-bd"/>
</dbReference>
<keyword evidence="2 10" id="KW-0808">Transferase</keyword>
<sequence>MPLPGTLEAGTITLNEAETRLVKLLLDAAHHIENHPSKEQTPALPQELADSPLELRFTGGWVRDKLLGVESNDIDIAINKMTGYQFGLRLNEYFEIPGNAENHGLVNPNNKKGSFKLVKIEANPEKSKHLETVTVKILGLDLDLVNLRKETYTEESRNPQMEFGTPEEDALRRDATINAMFYNITTSKLEDFTGHGLEDLRKGIIRTPLEPYTTFKDDPLRVLRLIRFSSRFAYDIVPEAQQAMKVPEISEALKIKISKERIWIELEKMVKGPDPEGALRCIDHLGLYPTIFADPSPKPTYKPDTTNWHCVYETMKKIIAKNEKDILVRNIILKSKDDQFMGWLIASMIPWSDSPDAAPTKPGRTPLPMTTTVALTSLKAPNQLTTLLTSCNQNLSEIKDLAYRQEDSRENLGMAIRKWGATWKLQTLFALLHEIYEAPDNSTEIVEQYDKFLSKINTLNLLEAHTFKPLVTGTDLAKAIGAKPGPWMKSALDVIMAWQLRNPDVTNPAEAIAQVSNNEGISKLISGESKDKHVSKKQKKGELCSALITHFLRQTLKPLFSQAKSNPEITAAGRKKIGEPISRKAEFGDEEVTKPWKFKEAWALDMLHWVCKSLDREIVEREWGFLIPPILSVVDDTDVKIRARGCEILRLLLEATPSPLLKRTGLAPLFAESLYISTTYLPSLTPEEDAIIILDAALPALLTLSKTAFPPPPSRTSDEKAYTATTASLTTLLRQAILTPYKHAGEHVLIAETLLNHLPPILDELGIETVRFLKDLVPLLGGVLMDPLGAKFPPLLLVGVKSMQCVVLNAWPRVGIWRSEILRGVCGGWLWVLEEGEGGDLEEIKGELRVLVGLVGKVVKGEEGMDWDGEVGELIEVDGRLEELFEGEVE</sequence>
<dbReference type="InterPro" id="IPR018870">
    <property type="entry name" value="Tti2"/>
</dbReference>
<gene>
    <name evidence="14" type="ORF">E6O75_ATG03535</name>
</gene>
<feature type="domain" description="tRNA nucleotidyltransferase/poly(A) polymerase RNA and SrmB- binding" evidence="12">
    <location>
        <begin position="256"/>
        <end position="292"/>
    </location>
</feature>
<evidence type="ECO:0000256" key="5">
    <source>
        <dbReference type="ARBA" id="ARBA00022723"/>
    </source>
</evidence>